<dbReference type="InterPro" id="IPR050482">
    <property type="entry name" value="Sensor_HK_TwoCompSys"/>
</dbReference>
<reference evidence="8 9" key="1">
    <citation type="submission" date="2015-06" db="EMBL/GenBank/DDBJ databases">
        <title>Genome sequence of the organohalide-respiring Dehalogenimonas alkenigignens type strain (IP3-3T).</title>
        <authorList>
            <person name="Key T.A."/>
            <person name="Richmond D.P."/>
            <person name="Bowman K.S."/>
            <person name="Cho Y.-J."/>
            <person name="Chun J."/>
            <person name="da Costa M.S."/>
            <person name="Rainey F.A."/>
            <person name="Moe W.M."/>
        </authorList>
    </citation>
    <scope>NUCLEOTIDE SEQUENCE [LARGE SCALE GENOMIC DNA]</scope>
    <source>
        <strain evidence="8 9">IP3-3</strain>
    </source>
</reference>
<gene>
    <name evidence="8" type="ORF">DEALK_14510</name>
</gene>
<sequence>MASRAVVTVDFTPEITVVIIKDNGRGFHPPDRIGDLAVSGKLGLTGMQERAQLIGARLSIKSNPGEGTTVTVEVPTTTEQPEHSY</sequence>
<dbReference type="Pfam" id="PF02518">
    <property type="entry name" value="HATPase_c"/>
    <property type="match status" value="1"/>
</dbReference>
<dbReference type="InterPro" id="IPR036890">
    <property type="entry name" value="HATPase_C_sf"/>
</dbReference>
<dbReference type="InterPro" id="IPR003594">
    <property type="entry name" value="HATPase_dom"/>
</dbReference>
<evidence type="ECO:0000256" key="5">
    <source>
        <dbReference type="ARBA" id="ARBA00023012"/>
    </source>
</evidence>
<name>A0A0W0GJ78_9CHLR</name>
<evidence type="ECO:0000259" key="7">
    <source>
        <dbReference type="Pfam" id="PF02518"/>
    </source>
</evidence>
<dbReference type="PANTHER" id="PTHR24421">
    <property type="entry name" value="NITRATE/NITRITE SENSOR PROTEIN NARX-RELATED"/>
    <property type="match status" value="1"/>
</dbReference>
<dbReference type="CDD" id="cd16917">
    <property type="entry name" value="HATPase_UhpB-NarQ-NarX-like"/>
    <property type="match status" value="1"/>
</dbReference>
<feature type="region of interest" description="Disordered" evidence="6">
    <location>
        <begin position="65"/>
        <end position="85"/>
    </location>
</feature>
<keyword evidence="3" id="KW-0808">Transferase</keyword>
<dbReference type="SUPFAM" id="SSF55874">
    <property type="entry name" value="ATPase domain of HSP90 chaperone/DNA topoisomerase II/histidine kinase"/>
    <property type="match status" value="1"/>
</dbReference>
<dbReference type="AlphaFoldDB" id="A0A0W0GJ78"/>
<evidence type="ECO:0000256" key="1">
    <source>
        <dbReference type="ARBA" id="ARBA00000085"/>
    </source>
</evidence>
<evidence type="ECO:0000256" key="6">
    <source>
        <dbReference type="SAM" id="MobiDB-lite"/>
    </source>
</evidence>
<dbReference type="GO" id="GO:0004673">
    <property type="term" value="F:protein histidine kinase activity"/>
    <property type="evidence" value="ECO:0007669"/>
    <property type="project" value="UniProtKB-EC"/>
</dbReference>
<dbReference type="STRING" id="1217799.DEALK_14510"/>
<evidence type="ECO:0000256" key="2">
    <source>
        <dbReference type="ARBA" id="ARBA00012438"/>
    </source>
</evidence>
<keyword evidence="5" id="KW-0902">Two-component regulatory system</keyword>
<proteinExistence type="predicted"/>
<evidence type="ECO:0000313" key="8">
    <source>
        <dbReference type="EMBL" id="KTB48605.1"/>
    </source>
</evidence>
<protein>
    <recommendedName>
        <fullName evidence="2">histidine kinase</fullName>
        <ecNumber evidence="2">2.7.13.3</ecNumber>
    </recommendedName>
</protein>
<evidence type="ECO:0000256" key="4">
    <source>
        <dbReference type="ARBA" id="ARBA00022777"/>
    </source>
</evidence>
<feature type="compositionally biased region" description="Low complexity" evidence="6">
    <location>
        <begin position="65"/>
        <end position="79"/>
    </location>
</feature>
<comment type="caution">
    <text evidence="8">The sequence shown here is derived from an EMBL/GenBank/DDBJ whole genome shotgun (WGS) entry which is preliminary data.</text>
</comment>
<accession>A0A0W0GJ78</accession>
<organism evidence="8 9">
    <name type="scientific">Dehalogenimonas alkenigignens</name>
    <dbReference type="NCBI Taxonomy" id="1217799"/>
    <lineage>
        <taxon>Bacteria</taxon>
        <taxon>Bacillati</taxon>
        <taxon>Chloroflexota</taxon>
        <taxon>Dehalococcoidia</taxon>
        <taxon>Dehalococcoidales</taxon>
        <taxon>Dehalococcoidaceae</taxon>
        <taxon>Dehalogenimonas</taxon>
    </lineage>
</organism>
<dbReference type="Proteomes" id="UP000053947">
    <property type="component" value="Unassembled WGS sequence"/>
</dbReference>
<keyword evidence="9" id="KW-1185">Reference proteome</keyword>
<keyword evidence="4 8" id="KW-0418">Kinase</keyword>
<dbReference type="PANTHER" id="PTHR24421:SF10">
    <property type="entry name" value="NITRATE_NITRITE SENSOR PROTEIN NARQ"/>
    <property type="match status" value="1"/>
</dbReference>
<dbReference type="GO" id="GO:0000160">
    <property type="term" value="P:phosphorelay signal transduction system"/>
    <property type="evidence" value="ECO:0007669"/>
    <property type="project" value="UniProtKB-KW"/>
</dbReference>
<evidence type="ECO:0000313" key="9">
    <source>
        <dbReference type="Proteomes" id="UP000053947"/>
    </source>
</evidence>
<evidence type="ECO:0000256" key="3">
    <source>
        <dbReference type="ARBA" id="ARBA00022679"/>
    </source>
</evidence>
<dbReference type="EC" id="2.7.13.3" evidence="2"/>
<dbReference type="Gene3D" id="3.30.565.10">
    <property type="entry name" value="Histidine kinase-like ATPase, C-terminal domain"/>
    <property type="match status" value="1"/>
</dbReference>
<dbReference type="EMBL" id="LFDV01000002">
    <property type="protein sequence ID" value="KTB48605.1"/>
    <property type="molecule type" value="Genomic_DNA"/>
</dbReference>
<feature type="domain" description="Histidine kinase/HSP90-like ATPase" evidence="7">
    <location>
        <begin position="4"/>
        <end position="77"/>
    </location>
</feature>
<comment type="catalytic activity">
    <reaction evidence="1">
        <text>ATP + protein L-histidine = ADP + protein N-phospho-L-histidine.</text>
        <dbReference type="EC" id="2.7.13.3"/>
    </reaction>
</comment>
<dbReference type="PATRIC" id="fig|1217799.6.peg.1499"/>